<reference evidence="1 2" key="1">
    <citation type="journal article" date="2017" name="Int. J. Syst. Evol. Microbiol.">
        <title>Ramlibacter alkalitolerans sp. nov., alkali-tolerant bacterium isolated from soil of ginseng.</title>
        <authorList>
            <person name="Lee D.H."/>
            <person name="Cha C.J."/>
        </authorList>
    </citation>
    <scope>NUCLEOTIDE SEQUENCE [LARGE SCALE GENOMIC DNA]</scope>
    <source>
        <strain evidence="1 2">KACC 19305</strain>
    </source>
</reference>
<comment type="caution">
    <text evidence="1">The sequence shown here is derived from an EMBL/GenBank/DDBJ whole genome shotgun (WGS) entry which is preliminary data.</text>
</comment>
<name>A0ABS1JUS0_9BURK</name>
<sequence length="234" mass="26504">MTPLSQANHLRQLEAKIKGLPIQDALLRRRQTYLKSQEEAQRHRAGLQVVLEQVEALRTIQGRPDLLAEAQHKRFGAVRARAREISALLNEPAPDNRKFSEKLEQIKRAGTLLSDEAKEIWRQLGEDHRNRASIFRPLAHRLSPNLGQRMQELDRLLAQGNAPPTDSNVVQAIVEARRGLDAEIAALRMDGPIETFLQEAQAGRGDPKALLDPQVREYLDAHPQLWKSLRVMLA</sequence>
<organism evidence="1 2">
    <name type="scientific">Ramlibacter alkalitolerans</name>
    <dbReference type="NCBI Taxonomy" id="2039631"/>
    <lineage>
        <taxon>Bacteria</taxon>
        <taxon>Pseudomonadati</taxon>
        <taxon>Pseudomonadota</taxon>
        <taxon>Betaproteobacteria</taxon>
        <taxon>Burkholderiales</taxon>
        <taxon>Comamonadaceae</taxon>
        <taxon>Ramlibacter</taxon>
    </lineage>
</organism>
<gene>
    <name evidence="1" type="ORF">JI746_22845</name>
</gene>
<evidence type="ECO:0000313" key="1">
    <source>
        <dbReference type="EMBL" id="MBL0427963.1"/>
    </source>
</evidence>
<keyword evidence="2" id="KW-1185">Reference proteome</keyword>
<dbReference type="EMBL" id="JAEQND010000014">
    <property type="protein sequence ID" value="MBL0427963.1"/>
    <property type="molecule type" value="Genomic_DNA"/>
</dbReference>
<evidence type="ECO:0008006" key="3">
    <source>
        <dbReference type="Google" id="ProtNLM"/>
    </source>
</evidence>
<evidence type="ECO:0000313" key="2">
    <source>
        <dbReference type="Proteomes" id="UP000622707"/>
    </source>
</evidence>
<protein>
    <recommendedName>
        <fullName evidence="3">CHAD domain-containing protein</fullName>
    </recommendedName>
</protein>
<accession>A0ABS1JUS0</accession>
<dbReference type="Proteomes" id="UP000622707">
    <property type="component" value="Unassembled WGS sequence"/>
</dbReference>
<dbReference type="RefSeq" id="WP_201692593.1">
    <property type="nucleotide sequence ID" value="NZ_JAEQND010000014.1"/>
</dbReference>
<proteinExistence type="predicted"/>